<dbReference type="STRING" id="62062.ENSHHUP00000008929"/>
<evidence type="ECO:0000256" key="6">
    <source>
        <dbReference type="ARBA" id="ARBA00022989"/>
    </source>
</evidence>
<evidence type="ECO:0000256" key="7">
    <source>
        <dbReference type="ARBA" id="ARBA00023136"/>
    </source>
</evidence>
<reference evidence="11" key="1">
    <citation type="submission" date="2018-06" db="EMBL/GenBank/DDBJ databases">
        <title>Genome assembly of Danube salmon.</title>
        <authorList>
            <person name="Macqueen D.J."/>
            <person name="Gundappa M.K."/>
        </authorList>
    </citation>
    <scope>NUCLEOTIDE SEQUENCE [LARGE SCALE GENOMIC DNA]</scope>
</reference>
<keyword evidence="4 9" id="KW-0812">Transmembrane</keyword>
<dbReference type="AlphaFoldDB" id="A0A4W5KAA2"/>
<dbReference type="Ensembl" id="ENSHHUT00000009197.1">
    <property type="protein sequence ID" value="ENSHHUP00000008929.1"/>
    <property type="gene ID" value="ENSHHUG00000005450.1"/>
</dbReference>
<dbReference type="InterPro" id="IPR015664">
    <property type="entry name" value="P53_induced"/>
</dbReference>
<dbReference type="Gene3D" id="1.20.140.150">
    <property type="match status" value="1"/>
</dbReference>
<reference evidence="10" key="2">
    <citation type="submission" date="2025-08" db="UniProtKB">
        <authorList>
            <consortium name="Ensembl"/>
        </authorList>
    </citation>
    <scope>IDENTIFICATION</scope>
</reference>
<feature type="compositionally biased region" description="Basic and acidic residues" evidence="8">
    <location>
        <begin position="17"/>
        <end position="29"/>
    </location>
</feature>
<evidence type="ECO:0000256" key="8">
    <source>
        <dbReference type="SAM" id="MobiDB-lite"/>
    </source>
</evidence>
<feature type="region of interest" description="Disordered" evidence="8">
    <location>
        <begin position="1"/>
        <end position="29"/>
    </location>
</feature>
<evidence type="ECO:0008006" key="12">
    <source>
        <dbReference type="Google" id="ProtNLM"/>
    </source>
</evidence>
<sequence length="250" mass="27725">DQGVWVQGHGGVNTTGDKGDSDLGPGGRERHDRAELINCLQWRFSLLSKASQPTETQQTCGRTEQSAGFWNAAPWLCLHSQNLDRGEADWQIATLVLLLAGAAVTLVAFLVAIISLCRGTRRQHYRTVAVFMFAAVVLQACALVLYPIKFIDGTVLQTYHEFNWGYGLGWGATIFMLGGGILFCLRTDMRDEVRGTAVWRECLSVLSGLPETPTTVRQMAMLLKHRDGFGQRWATRPMNFSTAHPMDLHS</sequence>
<name>A0A4W5KAA2_9TELE</name>
<evidence type="ECO:0000313" key="10">
    <source>
        <dbReference type="Ensembl" id="ENSHHUP00000008929.1"/>
    </source>
</evidence>
<evidence type="ECO:0000256" key="9">
    <source>
        <dbReference type="SAM" id="Phobius"/>
    </source>
</evidence>
<organism evidence="10 11">
    <name type="scientific">Hucho hucho</name>
    <name type="common">huchen</name>
    <dbReference type="NCBI Taxonomy" id="62062"/>
    <lineage>
        <taxon>Eukaryota</taxon>
        <taxon>Metazoa</taxon>
        <taxon>Chordata</taxon>
        <taxon>Craniata</taxon>
        <taxon>Vertebrata</taxon>
        <taxon>Euteleostomi</taxon>
        <taxon>Actinopterygii</taxon>
        <taxon>Neopterygii</taxon>
        <taxon>Teleostei</taxon>
        <taxon>Protacanthopterygii</taxon>
        <taxon>Salmoniformes</taxon>
        <taxon>Salmonidae</taxon>
        <taxon>Salmoninae</taxon>
        <taxon>Hucho</taxon>
    </lineage>
</organism>
<keyword evidence="7 9" id="KW-0472">Membrane</keyword>
<feature type="transmembrane region" description="Helical" evidence="9">
    <location>
        <begin position="128"/>
        <end position="148"/>
    </location>
</feature>
<dbReference type="GO" id="GO:0005911">
    <property type="term" value="C:cell-cell junction"/>
    <property type="evidence" value="ECO:0007669"/>
    <property type="project" value="TreeGrafter"/>
</dbReference>
<dbReference type="Proteomes" id="UP000314982">
    <property type="component" value="Unassembled WGS sequence"/>
</dbReference>
<keyword evidence="11" id="KW-1185">Reference proteome</keyword>
<reference evidence="10" key="3">
    <citation type="submission" date="2025-09" db="UniProtKB">
        <authorList>
            <consortium name="Ensembl"/>
        </authorList>
    </citation>
    <scope>IDENTIFICATION</scope>
</reference>
<evidence type="ECO:0000256" key="4">
    <source>
        <dbReference type="ARBA" id="ARBA00022692"/>
    </source>
</evidence>
<feature type="transmembrane region" description="Helical" evidence="9">
    <location>
        <begin position="168"/>
        <end position="185"/>
    </location>
</feature>
<keyword evidence="5" id="KW-0965">Cell junction</keyword>
<evidence type="ECO:0000256" key="2">
    <source>
        <dbReference type="ARBA" id="ARBA00004282"/>
    </source>
</evidence>
<evidence type="ECO:0000256" key="1">
    <source>
        <dbReference type="ARBA" id="ARBA00004141"/>
    </source>
</evidence>
<dbReference type="GO" id="GO:0098609">
    <property type="term" value="P:cell-cell adhesion"/>
    <property type="evidence" value="ECO:0007669"/>
    <property type="project" value="TreeGrafter"/>
</dbReference>
<proteinExistence type="inferred from homology"/>
<feature type="transmembrane region" description="Helical" evidence="9">
    <location>
        <begin position="92"/>
        <end position="116"/>
    </location>
</feature>
<protein>
    <recommendedName>
        <fullName evidence="12">Transmembrane protein 47</fullName>
    </recommendedName>
</protein>
<dbReference type="GeneTree" id="ENSGT00530000063484"/>
<accession>A0A4W5KAA2</accession>
<dbReference type="PANTHER" id="PTHR14399">
    <property type="entry name" value="P53-INDUCED PROTEIN RELATED"/>
    <property type="match status" value="1"/>
</dbReference>
<comment type="similarity">
    <text evidence="3">Belongs to the TMEM47 family.</text>
</comment>
<evidence type="ECO:0000256" key="3">
    <source>
        <dbReference type="ARBA" id="ARBA00008691"/>
    </source>
</evidence>
<dbReference type="PANTHER" id="PTHR14399:SF12">
    <property type="entry name" value="TRANSMEMBRANE PROTEIN 47"/>
    <property type="match status" value="1"/>
</dbReference>
<evidence type="ECO:0000313" key="11">
    <source>
        <dbReference type="Proteomes" id="UP000314982"/>
    </source>
</evidence>
<comment type="subcellular location">
    <subcellularLocation>
        <location evidence="2">Cell junction</location>
    </subcellularLocation>
    <subcellularLocation>
        <location evidence="1">Membrane</location>
        <topology evidence="1">Multi-pass membrane protein</topology>
    </subcellularLocation>
</comment>
<dbReference type="GO" id="GO:0016020">
    <property type="term" value="C:membrane"/>
    <property type="evidence" value="ECO:0007669"/>
    <property type="project" value="UniProtKB-SubCell"/>
</dbReference>
<keyword evidence="6 9" id="KW-1133">Transmembrane helix</keyword>
<evidence type="ECO:0000256" key="5">
    <source>
        <dbReference type="ARBA" id="ARBA00022949"/>
    </source>
</evidence>